<name>A0A0B1SCJ8_OESDE</name>
<evidence type="ECO:0008006" key="4">
    <source>
        <dbReference type="Google" id="ProtNLM"/>
    </source>
</evidence>
<gene>
    <name evidence="2" type="ORF">OESDEN_19052</name>
</gene>
<evidence type="ECO:0000313" key="2">
    <source>
        <dbReference type="EMBL" id="KHJ81262.1"/>
    </source>
</evidence>
<accession>A0A0B1SCJ8</accession>
<feature type="compositionally biased region" description="Basic and acidic residues" evidence="1">
    <location>
        <begin position="1"/>
        <end position="11"/>
    </location>
</feature>
<keyword evidence="3" id="KW-1185">Reference proteome</keyword>
<dbReference type="EMBL" id="KN591901">
    <property type="protein sequence ID" value="KHJ81262.1"/>
    <property type="molecule type" value="Genomic_DNA"/>
</dbReference>
<protein>
    <recommendedName>
        <fullName evidence="4">Syntaxin N-terminal domain-containing protein</fullName>
    </recommendedName>
</protein>
<dbReference type="OrthoDB" id="5841387at2759"/>
<proteinExistence type="predicted"/>
<dbReference type="AlphaFoldDB" id="A0A0B1SCJ8"/>
<organism evidence="2 3">
    <name type="scientific">Oesophagostomum dentatum</name>
    <name type="common">Nodular worm</name>
    <dbReference type="NCBI Taxonomy" id="61180"/>
    <lineage>
        <taxon>Eukaryota</taxon>
        <taxon>Metazoa</taxon>
        <taxon>Ecdysozoa</taxon>
        <taxon>Nematoda</taxon>
        <taxon>Chromadorea</taxon>
        <taxon>Rhabditida</taxon>
        <taxon>Rhabditina</taxon>
        <taxon>Rhabditomorpha</taxon>
        <taxon>Strongyloidea</taxon>
        <taxon>Strongylidae</taxon>
        <taxon>Oesophagostomum</taxon>
    </lineage>
</organism>
<sequence>MNEKGETDDNSLKGMASNGEDFEKRMQEFGVTVAHFHNSANQIKSQLNKIEYHQVSFTSAPIV</sequence>
<feature type="region of interest" description="Disordered" evidence="1">
    <location>
        <begin position="1"/>
        <end position="20"/>
    </location>
</feature>
<evidence type="ECO:0000313" key="3">
    <source>
        <dbReference type="Proteomes" id="UP000053660"/>
    </source>
</evidence>
<reference evidence="2 3" key="1">
    <citation type="submission" date="2014-03" db="EMBL/GenBank/DDBJ databases">
        <title>Draft genome of the hookworm Oesophagostomum dentatum.</title>
        <authorList>
            <person name="Mitreva M."/>
        </authorList>
    </citation>
    <scope>NUCLEOTIDE SEQUENCE [LARGE SCALE GENOMIC DNA]</scope>
    <source>
        <strain evidence="2 3">OD-Hann</strain>
    </source>
</reference>
<evidence type="ECO:0000256" key="1">
    <source>
        <dbReference type="SAM" id="MobiDB-lite"/>
    </source>
</evidence>
<dbReference type="Proteomes" id="UP000053660">
    <property type="component" value="Unassembled WGS sequence"/>
</dbReference>